<dbReference type="InterPro" id="IPR051131">
    <property type="entry name" value="NEK_Ser/Thr_kinase_NIMA"/>
</dbReference>
<dbReference type="AlphaFoldDB" id="A0A8S9XQL0"/>
<dbReference type="InterPro" id="IPR011009">
    <property type="entry name" value="Kinase-like_dom_sf"/>
</dbReference>
<keyword evidence="11" id="KW-1185">Reference proteome</keyword>
<proteinExistence type="predicted"/>
<dbReference type="SUPFAM" id="SSF56112">
    <property type="entry name" value="Protein kinase-like (PK-like)"/>
    <property type="match status" value="1"/>
</dbReference>
<evidence type="ECO:0000256" key="5">
    <source>
        <dbReference type="ARBA" id="ARBA00022777"/>
    </source>
</evidence>
<evidence type="ECO:0000256" key="3">
    <source>
        <dbReference type="ARBA" id="ARBA00022679"/>
    </source>
</evidence>
<name>A0A8S9XQL0_APOLU</name>
<dbReference type="Pfam" id="PF00069">
    <property type="entry name" value="Pkinase"/>
    <property type="match status" value="1"/>
</dbReference>
<dbReference type="PANTHER" id="PTHR44899">
    <property type="entry name" value="CAMK FAMILY PROTEIN KINASE"/>
    <property type="match status" value="1"/>
</dbReference>
<dbReference type="Gene3D" id="1.10.510.10">
    <property type="entry name" value="Transferase(Phosphotransferase) domain 1"/>
    <property type="match status" value="1"/>
</dbReference>
<comment type="catalytic activity">
    <reaction evidence="8">
        <text>L-seryl-[protein] + ATP = O-phospho-L-seryl-[protein] + ADP + H(+)</text>
        <dbReference type="Rhea" id="RHEA:17989"/>
        <dbReference type="Rhea" id="RHEA-COMP:9863"/>
        <dbReference type="Rhea" id="RHEA-COMP:11604"/>
        <dbReference type="ChEBI" id="CHEBI:15378"/>
        <dbReference type="ChEBI" id="CHEBI:29999"/>
        <dbReference type="ChEBI" id="CHEBI:30616"/>
        <dbReference type="ChEBI" id="CHEBI:83421"/>
        <dbReference type="ChEBI" id="CHEBI:456216"/>
        <dbReference type="EC" id="2.7.11.1"/>
    </reaction>
</comment>
<gene>
    <name evidence="10" type="ORF">GE061_013634</name>
</gene>
<evidence type="ECO:0000256" key="6">
    <source>
        <dbReference type="ARBA" id="ARBA00022840"/>
    </source>
</evidence>
<evidence type="ECO:0000313" key="10">
    <source>
        <dbReference type="EMBL" id="KAF6210528.1"/>
    </source>
</evidence>
<evidence type="ECO:0000259" key="9">
    <source>
        <dbReference type="PROSITE" id="PS50011"/>
    </source>
</evidence>
<comment type="caution">
    <text evidence="10">The sequence shown here is derived from an EMBL/GenBank/DDBJ whole genome shotgun (WGS) entry which is preliminary data.</text>
</comment>
<dbReference type="PANTHER" id="PTHR44899:SF3">
    <property type="entry name" value="SERINE_THREONINE-PROTEIN KINASE NEK1"/>
    <property type="match status" value="1"/>
</dbReference>
<reference evidence="10" key="1">
    <citation type="journal article" date="2021" name="Mol. Ecol. Resour.">
        <title>Apolygus lucorum genome provides insights into omnivorousness and mesophyll feeding.</title>
        <authorList>
            <person name="Liu Y."/>
            <person name="Liu H."/>
            <person name="Wang H."/>
            <person name="Huang T."/>
            <person name="Liu B."/>
            <person name="Yang B."/>
            <person name="Yin L."/>
            <person name="Li B."/>
            <person name="Zhang Y."/>
            <person name="Zhang S."/>
            <person name="Jiang F."/>
            <person name="Zhang X."/>
            <person name="Ren Y."/>
            <person name="Wang B."/>
            <person name="Wang S."/>
            <person name="Lu Y."/>
            <person name="Wu K."/>
            <person name="Fan W."/>
            <person name="Wang G."/>
        </authorList>
    </citation>
    <scope>NUCLEOTIDE SEQUENCE</scope>
    <source>
        <strain evidence="10">12Hb</strain>
    </source>
</reference>
<dbReference type="InterPro" id="IPR000719">
    <property type="entry name" value="Prot_kinase_dom"/>
</dbReference>
<dbReference type="EMBL" id="WIXP02000005">
    <property type="protein sequence ID" value="KAF6210528.1"/>
    <property type="molecule type" value="Genomic_DNA"/>
</dbReference>
<protein>
    <recommendedName>
        <fullName evidence="1">non-specific serine/threonine protein kinase</fullName>
        <ecNumber evidence="1">2.7.11.1</ecNumber>
    </recommendedName>
</protein>
<keyword evidence="6" id="KW-0067">ATP-binding</keyword>
<keyword evidence="5" id="KW-0418">Kinase</keyword>
<comment type="catalytic activity">
    <reaction evidence="7">
        <text>L-threonyl-[protein] + ATP = O-phospho-L-threonyl-[protein] + ADP + H(+)</text>
        <dbReference type="Rhea" id="RHEA:46608"/>
        <dbReference type="Rhea" id="RHEA-COMP:11060"/>
        <dbReference type="Rhea" id="RHEA-COMP:11605"/>
        <dbReference type="ChEBI" id="CHEBI:15378"/>
        <dbReference type="ChEBI" id="CHEBI:30013"/>
        <dbReference type="ChEBI" id="CHEBI:30616"/>
        <dbReference type="ChEBI" id="CHEBI:61977"/>
        <dbReference type="ChEBI" id="CHEBI:456216"/>
        <dbReference type="EC" id="2.7.11.1"/>
    </reaction>
</comment>
<dbReference type="Proteomes" id="UP000466442">
    <property type="component" value="Linkage Group LG5"/>
</dbReference>
<evidence type="ECO:0000313" key="11">
    <source>
        <dbReference type="Proteomes" id="UP000466442"/>
    </source>
</evidence>
<evidence type="ECO:0000256" key="2">
    <source>
        <dbReference type="ARBA" id="ARBA00022527"/>
    </source>
</evidence>
<dbReference type="PROSITE" id="PS50011">
    <property type="entry name" value="PROTEIN_KINASE_DOM"/>
    <property type="match status" value="1"/>
</dbReference>
<dbReference type="OrthoDB" id="248923at2759"/>
<evidence type="ECO:0000256" key="8">
    <source>
        <dbReference type="ARBA" id="ARBA00048679"/>
    </source>
</evidence>
<feature type="domain" description="Protein kinase" evidence="9">
    <location>
        <begin position="4"/>
        <end position="120"/>
    </location>
</feature>
<sequence>MDKYTKVHLMALGGYGTIYKAKTRQGVQVVLKEIILANQEEADVKVTRKEAELLSSLSHPHIIRYLNHWETPDLLTIAMEFAEGGNLENLISKRESHFEESEALKIFVEDLGAGYPGLTG</sequence>
<organism evidence="10 11">
    <name type="scientific">Apolygus lucorum</name>
    <name type="common">Small green plant bug</name>
    <name type="synonym">Lygocoris lucorum</name>
    <dbReference type="NCBI Taxonomy" id="248454"/>
    <lineage>
        <taxon>Eukaryota</taxon>
        <taxon>Metazoa</taxon>
        <taxon>Ecdysozoa</taxon>
        <taxon>Arthropoda</taxon>
        <taxon>Hexapoda</taxon>
        <taxon>Insecta</taxon>
        <taxon>Pterygota</taxon>
        <taxon>Neoptera</taxon>
        <taxon>Paraneoptera</taxon>
        <taxon>Hemiptera</taxon>
        <taxon>Heteroptera</taxon>
        <taxon>Panheteroptera</taxon>
        <taxon>Cimicomorpha</taxon>
        <taxon>Miridae</taxon>
        <taxon>Mirini</taxon>
        <taxon>Apolygus</taxon>
    </lineage>
</organism>
<keyword evidence="4" id="KW-0547">Nucleotide-binding</keyword>
<accession>A0A8S9XQL0</accession>
<evidence type="ECO:0000256" key="7">
    <source>
        <dbReference type="ARBA" id="ARBA00047899"/>
    </source>
</evidence>
<keyword evidence="2" id="KW-0723">Serine/threonine-protein kinase</keyword>
<keyword evidence="3" id="KW-0808">Transferase</keyword>
<dbReference type="GO" id="GO:0005524">
    <property type="term" value="F:ATP binding"/>
    <property type="evidence" value="ECO:0007669"/>
    <property type="project" value="UniProtKB-KW"/>
</dbReference>
<dbReference type="EC" id="2.7.11.1" evidence="1"/>
<evidence type="ECO:0000256" key="4">
    <source>
        <dbReference type="ARBA" id="ARBA00022741"/>
    </source>
</evidence>
<dbReference type="GO" id="GO:0004674">
    <property type="term" value="F:protein serine/threonine kinase activity"/>
    <property type="evidence" value="ECO:0007669"/>
    <property type="project" value="UniProtKB-KW"/>
</dbReference>
<evidence type="ECO:0000256" key="1">
    <source>
        <dbReference type="ARBA" id="ARBA00012513"/>
    </source>
</evidence>